<evidence type="ECO:0008006" key="3">
    <source>
        <dbReference type="Google" id="ProtNLM"/>
    </source>
</evidence>
<sequence length="75" mass="8263">MLKICRFSVPPASPHHVLVFEDSPNGGKGAKAAGMQCVMIPDPKFRQRAFDLNVDKVLSSLEDFVPEEFGLPSFD</sequence>
<dbReference type="AlphaFoldDB" id="A0A2G9UM70"/>
<dbReference type="InterPro" id="IPR036412">
    <property type="entry name" value="HAD-like_sf"/>
</dbReference>
<dbReference type="OrthoDB" id="40579at2759"/>
<protein>
    <recommendedName>
        <fullName evidence="3">HAD hydrolase, family IA, variant 3</fullName>
    </recommendedName>
</protein>
<evidence type="ECO:0000313" key="1">
    <source>
        <dbReference type="EMBL" id="PIO71325.1"/>
    </source>
</evidence>
<proteinExistence type="predicted"/>
<accession>A0A2G9UM70</accession>
<name>A0A2G9UM70_TELCI</name>
<evidence type="ECO:0000313" key="2">
    <source>
        <dbReference type="Proteomes" id="UP000230423"/>
    </source>
</evidence>
<dbReference type="InterPro" id="IPR023214">
    <property type="entry name" value="HAD_sf"/>
</dbReference>
<dbReference type="EMBL" id="KZ345985">
    <property type="protein sequence ID" value="PIO71325.1"/>
    <property type="molecule type" value="Genomic_DNA"/>
</dbReference>
<keyword evidence="2" id="KW-1185">Reference proteome</keyword>
<organism evidence="1 2">
    <name type="scientific">Teladorsagia circumcincta</name>
    <name type="common">Brown stomach worm</name>
    <name type="synonym">Ostertagia circumcincta</name>
    <dbReference type="NCBI Taxonomy" id="45464"/>
    <lineage>
        <taxon>Eukaryota</taxon>
        <taxon>Metazoa</taxon>
        <taxon>Ecdysozoa</taxon>
        <taxon>Nematoda</taxon>
        <taxon>Chromadorea</taxon>
        <taxon>Rhabditida</taxon>
        <taxon>Rhabditina</taxon>
        <taxon>Rhabditomorpha</taxon>
        <taxon>Strongyloidea</taxon>
        <taxon>Trichostrongylidae</taxon>
        <taxon>Teladorsagia</taxon>
    </lineage>
</organism>
<dbReference type="GO" id="GO:0016791">
    <property type="term" value="F:phosphatase activity"/>
    <property type="evidence" value="ECO:0007669"/>
    <property type="project" value="TreeGrafter"/>
</dbReference>
<dbReference type="Gene3D" id="3.40.50.1000">
    <property type="entry name" value="HAD superfamily/HAD-like"/>
    <property type="match status" value="1"/>
</dbReference>
<dbReference type="SUPFAM" id="SSF56784">
    <property type="entry name" value="HAD-like"/>
    <property type="match status" value="1"/>
</dbReference>
<dbReference type="Proteomes" id="UP000230423">
    <property type="component" value="Unassembled WGS sequence"/>
</dbReference>
<gene>
    <name evidence="1" type="ORF">TELCIR_06784</name>
</gene>
<reference evidence="1 2" key="1">
    <citation type="submission" date="2015-09" db="EMBL/GenBank/DDBJ databases">
        <title>Draft genome of the parasitic nematode Teladorsagia circumcincta isolate WARC Sus (inbred).</title>
        <authorList>
            <person name="Mitreva M."/>
        </authorList>
    </citation>
    <scope>NUCLEOTIDE SEQUENCE [LARGE SCALE GENOMIC DNA]</scope>
    <source>
        <strain evidence="1 2">S</strain>
    </source>
</reference>
<dbReference type="PANTHER" id="PTHR18901">
    <property type="entry name" value="2-DEOXYGLUCOSE-6-PHOSPHATE PHOSPHATASE 2"/>
    <property type="match status" value="1"/>
</dbReference>
<dbReference type="PANTHER" id="PTHR18901:SF38">
    <property type="entry name" value="PSEUDOURIDINE-5'-PHOSPHATASE"/>
    <property type="match status" value="1"/>
</dbReference>